<dbReference type="PRINTS" id="PR00111">
    <property type="entry name" value="ABHYDROLASE"/>
</dbReference>
<dbReference type="GO" id="GO:0016787">
    <property type="term" value="F:hydrolase activity"/>
    <property type="evidence" value="ECO:0007669"/>
    <property type="project" value="UniProtKB-KW"/>
</dbReference>
<dbReference type="PANTHER" id="PTHR43798:SF33">
    <property type="entry name" value="HYDROLASE, PUTATIVE (AFU_ORTHOLOGUE AFUA_2G14860)-RELATED"/>
    <property type="match status" value="1"/>
</dbReference>
<dbReference type="Pfam" id="PF12697">
    <property type="entry name" value="Abhydrolase_6"/>
    <property type="match status" value="1"/>
</dbReference>
<dbReference type="InterPro" id="IPR000073">
    <property type="entry name" value="AB_hydrolase_1"/>
</dbReference>
<feature type="domain" description="AB hydrolase-1" evidence="1">
    <location>
        <begin position="36"/>
        <end position="247"/>
    </location>
</feature>
<dbReference type="InterPro" id="IPR029058">
    <property type="entry name" value="AB_hydrolase_fold"/>
</dbReference>
<protein>
    <submittedName>
        <fullName evidence="2">Alpha/beta hydrolase</fullName>
    </submittedName>
</protein>
<gene>
    <name evidence="2" type="ORF">Leucomu_12865</name>
</gene>
<dbReference type="EMBL" id="CP035037">
    <property type="protein sequence ID" value="QAB18679.1"/>
    <property type="molecule type" value="Genomic_DNA"/>
</dbReference>
<dbReference type="PANTHER" id="PTHR43798">
    <property type="entry name" value="MONOACYLGLYCEROL LIPASE"/>
    <property type="match status" value="1"/>
</dbReference>
<dbReference type="InterPro" id="IPR000639">
    <property type="entry name" value="Epox_hydrolase-like"/>
</dbReference>
<dbReference type="RefSeq" id="WP_128387460.1">
    <property type="nucleotide sequence ID" value="NZ_CP035037.1"/>
</dbReference>
<proteinExistence type="predicted"/>
<dbReference type="InterPro" id="IPR050266">
    <property type="entry name" value="AB_hydrolase_sf"/>
</dbReference>
<dbReference type="Gene3D" id="3.40.50.1820">
    <property type="entry name" value="alpha/beta hydrolase"/>
    <property type="match status" value="1"/>
</dbReference>
<accession>A0ABX5QHV5</accession>
<keyword evidence="3" id="KW-1185">Reference proteome</keyword>
<dbReference type="Proteomes" id="UP000285768">
    <property type="component" value="Chromosome"/>
</dbReference>
<sequence>MSKRPTESTAAQFRTVRAGSFRTAYIEAGRPELPTVVLLHEGAYGASAWLCWRELIGALAEDYHVVAPDLLGFGETDKAVFLDRSPYSFRVDHISDFCRTLGIGDAAFIGASFGGSLALRAVAQSPGAWPVSRVLTLSGSGGPYRLPSGIEALADFDSTLEAARKITSLVVSNVDDLEDHIETRLELSLMPGHWEAQNAPRLRAPNRQSPPREDTFLGDLGRVSVPVWFVEGKRDRLLETGWSERLRELTPGSRSLLGDFAHEPNIDEPEKLLPILRDFLSA</sequence>
<evidence type="ECO:0000313" key="2">
    <source>
        <dbReference type="EMBL" id="QAB18679.1"/>
    </source>
</evidence>
<dbReference type="PRINTS" id="PR00412">
    <property type="entry name" value="EPOXHYDRLASE"/>
</dbReference>
<keyword evidence="2" id="KW-0378">Hydrolase</keyword>
<reference evidence="2 3" key="1">
    <citation type="submission" date="2019-01" db="EMBL/GenBank/DDBJ databases">
        <title>Leucobacter muris sp. nov. isolated from the nose of a laboratory mouse.</title>
        <authorList>
            <person name="Benga L."/>
            <person name="Sproeer C."/>
            <person name="Schumann P."/>
            <person name="Verbarg S."/>
            <person name="Bunk B."/>
            <person name="Engelhardt E."/>
            <person name="Benten P.M."/>
            <person name="Sager M."/>
        </authorList>
    </citation>
    <scope>NUCLEOTIDE SEQUENCE [LARGE SCALE GENOMIC DNA]</scope>
    <source>
        <strain evidence="2 3">DSM 101948</strain>
    </source>
</reference>
<organism evidence="2 3">
    <name type="scientific">Leucobacter muris</name>
    <dbReference type="NCBI Taxonomy" id="1935379"/>
    <lineage>
        <taxon>Bacteria</taxon>
        <taxon>Bacillati</taxon>
        <taxon>Actinomycetota</taxon>
        <taxon>Actinomycetes</taxon>
        <taxon>Micrococcales</taxon>
        <taxon>Microbacteriaceae</taxon>
        <taxon>Leucobacter</taxon>
    </lineage>
</organism>
<dbReference type="SUPFAM" id="SSF53474">
    <property type="entry name" value="alpha/beta-Hydrolases"/>
    <property type="match status" value="1"/>
</dbReference>
<name>A0ABX5QHV5_9MICO</name>
<evidence type="ECO:0000259" key="1">
    <source>
        <dbReference type="Pfam" id="PF12697"/>
    </source>
</evidence>
<evidence type="ECO:0000313" key="3">
    <source>
        <dbReference type="Proteomes" id="UP000285768"/>
    </source>
</evidence>